<organism evidence="1 2">
    <name type="scientific">Falsibacillus pallidus</name>
    <dbReference type="NCBI Taxonomy" id="493781"/>
    <lineage>
        <taxon>Bacteria</taxon>
        <taxon>Bacillati</taxon>
        <taxon>Bacillota</taxon>
        <taxon>Bacilli</taxon>
        <taxon>Bacillales</taxon>
        <taxon>Bacillaceae</taxon>
        <taxon>Falsibacillus</taxon>
    </lineage>
</organism>
<accession>A0A370G0Y3</accession>
<dbReference type="AlphaFoldDB" id="A0A370G0Y3"/>
<dbReference type="Proteomes" id="UP000255326">
    <property type="component" value="Unassembled WGS sequence"/>
</dbReference>
<dbReference type="EMBL" id="QQAY01000021">
    <property type="protein sequence ID" value="RDI37541.1"/>
    <property type="molecule type" value="Genomic_DNA"/>
</dbReference>
<reference evidence="1 2" key="1">
    <citation type="submission" date="2018-07" db="EMBL/GenBank/DDBJ databases">
        <title>Genomic Encyclopedia of Type Strains, Phase IV (KMG-IV): sequencing the most valuable type-strain genomes for metagenomic binning, comparative biology and taxonomic classification.</title>
        <authorList>
            <person name="Goeker M."/>
        </authorList>
    </citation>
    <scope>NUCLEOTIDE SEQUENCE [LARGE SCALE GENOMIC DNA]</scope>
    <source>
        <strain evidence="1 2">DSM 25281</strain>
    </source>
</reference>
<protein>
    <submittedName>
        <fullName evidence="1">Uncharacterized protein</fullName>
    </submittedName>
</protein>
<comment type="caution">
    <text evidence="1">The sequence shown here is derived from an EMBL/GenBank/DDBJ whole genome shotgun (WGS) entry which is preliminary data.</text>
</comment>
<keyword evidence="2" id="KW-1185">Reference proteome</keyword>
<evidence type="ECO:0000313" key="2">
    <source>
        <dbReference type="Proteomes" id="UP000255326"/>
    </source>
</evidence>
<gene>
    <name evidence="1" type="ORF">DFR59_12138</name>
</gene>
<evidence type="ECO:0000313" key="1">
    <source>
        <dbReference type="EMBL" id="RDI37541.1"/>
    </source>
</evidence>
<sequence>MAFKKLLYKKALVVDVNGNLEHVSSLTKEFSIDIYSVFGIEDEEYKEVRRNFELTLNLRERLSENNVDVIVVNSISEFDNFEQLYSFVHFFSFIKFNIVFAKERVDTGKKQSLFEVLRYVHASNLKVG</sequence>
<dbReference type="RefSeq" id="WP_114747135.1">
    <property type="nucleotide sequence ID" value="NZ_QQAY01000021.1"/>
</dbReference>
<name>A0A370G0Y3_9BACI</name>
<proteinExistence type="predicted"/>